<accession>A0A5C3Q543</accession>
<feature type="compositionally biased region" description="Polar residues" evidence="1">
    <location>
        <begin position="1"/>
        <end position="11"/>
    </location>
</feature>
<feature type="region of interest" description="Disordered" evidence="1">
    <location>
        <begin position="1"/>
        <end position="26"/>
    </location>
</feature>
<feature type="region of interest" description="Disordered" evidence="1">
    <location>
        <begin position="71"/>
        <end position="101"/>
    </location>
</feature>
<dbReference type="PANTHER" id="PTHR37535">
    <property type="entry name" value="FLUG DOMAIN PROTEIN"/>
    <property type="match status" value="1"/>
</dbReference>
<dbReference type="PANTHER" id="PTHR37535:SF3">
    <property type="entry name" value="FLUG DOMAIN-CONTAINING PROTEIN"/>
    <property type="match status" value="1"/>
</dbReference>
<evidence type="ECO:0000313" key="2">
    <source>
        <dbReference type="EMBL" id="TFK96257.1"/>
    </source>
</evidence>
<evidence type="ECO:0000256" key="1">
    <source>
        <dbReference type="SAM" id="MobiDB-lite"/>
    </source>
</evidence>
<gene>
    <name evidence="2" type="ORF">BDV98DRAFT_337458</name>
</gene>
<dbReference type="EMBL" id="ML178864">
    <property type="protein sequence ID" value="TFK96257.1"/>
    <property type="molecule type" value="Genomic_DNA"/>
</dbReference>
<dbReference type="Proteomes" id="UP000305067">
    <property type="component" value="Unassembled WGS sequence"/>
</dbReference>
<evidence type="ECO:0000313" key="3">
    <source>
        <dbReference type="Proteomes" id="UP000305067"/>
    </source>
</evidence>
<reference evidence="2 3" key="1">
    <citation type="journal article" date="2019" name="Nat. Ecol. Evol.">
        <title>Megaphylogeny resolves global patterns of mushroom evolution.</title>
        <authorList>
            <person name="Varga T."/>
            <person name="Krizsan K."/>
            <person name="Foldi C."/>
            <person name="Dima B."/>
            <person name="Sanchez-Garcia M."/>
            <person name="Sanchez-Ramirez S."/>
            <person name="Szollosi G.J."/>
            <person name="Szarkandi J.G."/>
            <person name="Papp V."/>
            <person name="Albert L."/>
            <person name="Andreopoulos W."/>
            <person name="Angelini C."/>
            <person name="Antonin V."/>
            <person name="Barry K.W."/>
            <person name="Bougher N.L."/>
            <person name="Buchanan P."/>
            <person name="Buyck B."/>
            <person name="Bense V."/>
            <person name="Catcheside P."/>
            <person name="Chovatia M."/>
            <person name="Cooper J."/>
            <person name="Damon W."/>
            <person name="Desjardin D."/>
            <person name="Finy P."/>
            <person name="Geml J."/>
            <person name="Haridas S."/>
            <person name="Hughes K."/>
            <person name="Justo A."/>
            <person name="Karasinski D."/>
            <person name="Kautmanova I."/>
            <person name="Kiss B."/>
            <person name="Kocsube S."/>
            <person name="Kotiranta H."/>
            <person name="LaButti K.M."/>
            <person name="Lechner B.E."/>
            <person name="Liimatainen K."/>
            <person name="Lipzen A."/>
            <person name="Lukacs Z."/>
            <person name="Mihaltcheva S."/>
            <person name="Morgado L.N."/>
            <person name="Niskanen T."/>
            <person name="Noordeloos M.E."/>
            <person name="Ohm R.A."/>
            <person name="Ortiz-Santana B."/>
            <person name="Ovrebo C."/>
            <person name="Racz N."/>
            <person name="Riley R."/>
            <person name="Savchenko A."/>
            <person name="Shiryaev A."/>
            <person name="Soop K."/>
            <person name="Spirin V."/>
            <person name="Szebenyi C."/>
            <person name="Tomsovsky M."/>
            <person name="Tulloss R.E."/>
            <person name="Uehling J."/>
            <person name="Grigoriev I.V."/>
            <person name="Vagvolgyi C."/>
            <person name="Papp T."/>
            <person name="Martin F.M."/>
            <person name="Miettinen O."/>
            <person name="Hibbett D.S."/>
            <person name="Nagy L.G."/>
        </authorList>
    </citation>
    <scope>NUCLEOTIDE SEQUENCE [LARGE SCALE GENOMIC DNA]</scope>
    <source>
        <strain evidence="2 3">CBS 309.79</strain>
    </source>
</reference>
<name>A0A5C3Q543_9AGAR</name>
<organism evidence="2 3">
    <name type="scientific">Pterulicium gracile</name>
    <dbReference type="NCBI Taxonomy" id="1884261"/>
    <lineage>
        <taxon>Eukaryota</taxon>
        <taxon>Fungi</taxon>
        <taxon>Dikarya</taxon>
        <taxon>Basidiomycota</taxon>
        <taxon>Agaricomycotina</taxon>
        <taxon>Agaricomycetes</taxon>
        <taxon>Agaricomycetidae</taxon>
        <taxon>Agaricales</taxon>
        <taxon>Pleurotineae</taxon>
        <taxon>Pterulaceae</taxon>
        <taxon>Pterulicium</taxon>
    </lineage>
</organism>
<sequence>MSSAPTPFSNRNARDALARDDPNLSTHHQFREQMRLQSHPHAALRENQAYVGQHGGPSRNAIQTAQMRISEETAASDTSNLGEQPRPDHTLPPPRRLVPLPPSDPAHKAAMALRLIKTQKNMYGRKIAEWQSTHPGLEVPAYVMNQAVEEMDAAHDKFIQEHGGETPEGSGTRRNRLATLNDFTAFTFTWANEHGRNLTDPMDVWNDPALIETCAPMYLVYYVENTKGKDGEPPKAFTLIARHQQLTHSILKCTLDSAGNRVGLRILAQNDLYQTLHNLVVALIREHKLDRHRNKKLFYQTTEVLMILRELLGRSENGVSRFGSLQLGSITLQGFFHALRPSSMGPYSIEYVRLGQYPKCGDVRIYPLGDGRLEIVFDVRNWKGYNIAVGHSTEFSMVSLDDPSLLIFDPTMWFYAMLSARGALPNKFSNPESLFGSDLPAEIEILQEFRDLPLFIAATSRGIVKNLTTSTSPLMATGISHAFSEVCQACGLPCDGAYCLRRGAADIYHAYLGAAKTQLLLNHSPANTVLNRSYSRNTRLEDWVKHVFGAKQGYTKEQEQKILRDSAAIEAMVYLQGKIDGVDEGMKKVLLQNAEDMKTNPQYLAVKREQSRAWVEWRNMIDFPVEESKYLAMNESPKVALVNALSKKVEKGILLMKASSSRARFAESPSCFQRSSRWR</sequence>
<keyword evidence="3" id="KW-1185">Reference proteome</keyword>
<dbReference type="OrthoDB" id="3253465at2759"/>
<dbReference type="AlphaFoldDB" id="A0A5C3Q543"/>
<protein>
    <submittedName>
        <fullName evidence="2">Uncharacterized protein</fullName>
    </submittedName>
</protein>
<feature type="compositionally biased region" description="Pro residues" evidence="1">
    <location>
        <begin position="90"/>
        <end position="101"/>
    </location>
</feature>
<proteinExistence type="predicted"/>
<feature type="compositionally biased region" description="Polar residues" evidence="1">
    <location>
        <begin position="71"/>
        <end position="82"/>
    </location>
</feature>
<feature type="compositionally biased region" description="Basic and acidic residues" evidence="1">
    <location>
        <begin position="12"/>
        <end position="22"/>
    </location>
</feature>